<proteinExistence type="predicted"/>
<sequence>MELSELKIKECEKNYLKEEINPFQNNKDYSSVIERQDQARIKPEEIFVKDCCVMSASFELAEYITMEDSERSYVGGILEACMGSPNQQGCNMNEEPEYLEERKYSVLKEFPGNNLIDEEFVLILSAMFSEENAHNIGRKSREKIAKGKLGQWEYFDGWVKGTGTQSGYAESTAVSLVEETDWGTSEDNLPLSTQPSTPVKGIPQFCCSVNSASLGEEFQERLRIWMQESRALENNTTEEENRIEVIIKTPRNKKYIIGVDRVDETNSNQNDKMITRGKEREIPNWREAKEGRTKELKDQLEVMAALKKLEENDLEESMEQDYGPSEKQDESGEEYSTSKESQTSSSSNKDSTPIQDRTANTQTKKRTNSGNWDRETSSFKIL</sequence>
<organism evidence="2 3">
    <name type="scientific">Phakopsora pachyrhizi</name>
    <name type="common">Asian soybean rust disease fungus</name>
    <dbReference type="NCBI Taxonomy" id="170000"/>
    <lineage>
        <taxon>Eukaryota</taxon>
        <taxon>Fungi</taxon>
        <taxon>Dikarya</taxon>
        <taxon>Basidiomycota</taxon>
        <taxon>Pucciniomycotina</taxon>
        <taxon>Pucciniomycetes</taxon>
        <taxon>Pucciniales</taxon>
        <taxon>Phakopsoraceae</taxon>
        <taxon>Phakopsora</taxon>
    </lineage>
</organism>
<gene>
    <name evidence="2" type="ORF">PPACK8108_LOCUS22670</name>
</gene>
<comment type="caution">
    <text evidence="2">The sequence shown here is derived from an EMBL/GenBank/DDBJ whole genome shotgun (WGS) entry which is preliminary data.</text>
</comment>
<feature type="compositionally biased region" description="Basic and acidic residues" evidence="1">
    <location>
        <begin position="372"/>
        <end position="382"/>
    </location>
</feature>
<accession>A0AAV0BMV3</accession>
<evidence type="ECO:0000256" key="1">
    <source>
        <dbReference type="SAM" id="MobiDB-lite"/>
    </source>
</evidence>
<reference evidence="2" key="1">
    <citation type="submission" date="2022-06" db="EMBL/GenBank/DDBJ databases">
        <authorList>
            <consortium name="SYNGENTA / RWTH Aachen University"/>
        </authorList>
    </citation>
    <scope>NUCLEOTIDE SEQUENCE</scope>
</reference>
<keyword evidence="3" id="KW-1185">Reference proteome</keyword>
<evidence type="ECO:0000313" key="3">
    <source>
        <dbReference type="Proteomes" id="UP001153365"/>
    </source>
</evidence>
<feature type="region of interest" description="Disordered" evidence="1">
    <location>
        <begin position="307"/>
        <end position="382"/>
    </location>
</feature>
<dbReference type="EMBL" id="CALTRL010005912">
    <property type="protein sequence ID" value="CAH7687825.1"/>
    <property type="molecule type" value="Genomic_DNA"/>
</dbReference>
<evidence type="ECO:0000313" key="2">
    <source>
        <dbReference type="EMBL" id="CAH7687825.1"/>
    </source>
</evidence>
<feature type="compositionally biased region" description="Polar residues" evidence="1">
    <location>
        <begin position="353"/>
        <end position="362"/>
    </location>
</feature>
<dbReference type="AlphaFoldDB" id="A0AAV0BMV3"/>
<dbReference type="Proteomes" id="UP001153365">
    <property type="component" value="Unassembled WGS sequence"/>
</dbReference>
<name>A0AAV0BMV3_PHAPC</name>
<feature type="compositionally biased region" description="Low complexity" evidence="1">
    <location>
        <begin position="334"/>
        <end position="352"/>
    </location>
</feature>
<protein>
    <submittedName>
        <fullName evidence="2">Uncharacterized protein</fullName>
    </submittedName>
</protein>